<proteinExistence type="inferred from homology"/>
<keyword evidence="7" id="KW-1185">Reference proteome</keyword>
<name>A0ABZ0YYJ6_9GAMM</name>
<dbReference type="InterPro" id="IPR016059">
    <property type="entry name" value="DNA_ligase_ATP-dep_CS"/>
</dbReference>
<protein>
    <recommendedName>
        <fullName evidence="2">DNA ligase (ATP)</fullName>
        <ecNumber evidence="2">6.5.1.1</ecNumber>
    </recommendedName>
</protein>
<dbReference type="InterPro" id="IPR014146">
    <property type="entry name" value="LigD_ligase_dom"/>
</dbReference>
<comment type="catalytic activity">
    <reaction evidence="4">
        <text>ATP + (deoxyribonucleotide)n-3'-hydroxyl + 5'-phospho-(deoxyribonucleotide)m = (deoxyribonucleotide)n+m + AMP + diphosphate.</text>
        <dbReference type="EC" id="6.5.1.1"/>
    </reaction>
</comment>
<dbReference type="RefSeq" id="WP_322522238.1">
    <property type="nucleotide sequence ID" value="NZ_CP140153.1"/>
</dbReference>
<dbReference type="SUPFAM" id="SSF50249">
    <property type="entry name" value="Nucleic acid-binding proteins"/>
    <property type="match status" value="1"/>
</dbReference>
<dbReference type="CDD" id="cd07971">
    <property type="entry name" value="OBF_DNA_ligase_LigD"/>
    <property type="match status" value="1"/>
</dbReference>
<organism evidence="6 7">
    <name type="scientific">Guyparkeria halophila</name>
    <dbReference type="NCBI Taxonomy" id="47960"/>
    <lineage>
        <taxon>Bacteria</taxon>
        <taxon>Pseudomonadati</taxon>
        <taxon>Pseudomonadota</taxon>
        <taxon>Gammaproteobacteria</taxon>
        <taxon>Chromatiales</taxon>
        <taxon>Thioalkalibacteraceae</taxon>
        <taxon>Guyparkeria</taxon>
    </lineage>
</organism>
<dbReference type="InterPro" id="IPR012309">
    <property type="entry name" value="DNA_ligase_ATP-dep_C"/>
</dbReference>
<comment type="similarity">
    <text evidence="1">Belongs to the ATP-dependent DNA ligase family.</text>
</comment>
<feature type="domain" description="ATP-dependent DNA ligase family profile" evidence="5">
    <location>
        <begin position="122"/>
        <end position="212"/>
    </location>
</feature>
<dbReference type="Gene3D" id="3.30.470.30">
    <property type="entry name" value="DNA ligase/mRNA capping enzyme"/>
    <property type="match status" value="1"/>
</dbReference>
<dbReference type="EMBL" id="CP140153">
    <property type="protein sequence ID" value="WQH17266.1"/>
    <property type="molecule type" value="Genomic_DNA"/>
</dbReference>
<dbReference type="GO" id="GO:0016874">
    <property type="term" value="F:ligase activity"/>
    <property type="evidence" value="ECO:0007669"/>
    <property type="project" value="UniProtKB-KW"/>
</dbReference>
<evidence type="ECO:0000259" key="5">
    <source>
        <dbReference type="PROSITE" id="PS50160"/>
    </source>
</evidence>
<dbReference type="EC" id="6.5.1.1" evidence="2"/>
<dbReference type="SUPFAM" id="SSF56091">
    <property type="entry name" value="DNA ligase/mRNA capping enzyme, catalytic domain"/>
    <property type="match status" value="1"/>
</dbReference>
<evidence type="ECO:0000313" key="6">
    <source>
        <dbReference type="EMBL" id="WQH17266.1"/>
    </source>
</evidence>
<dbReference type="InterPro" id="IPR050191">
    <property type="entry name" value="ATP-dep_DNA_ligase"/>
</dbReference>
<dbReference type="PROSITE" id="PS50160">
    <property type="entry name" value="DNA_LIGASE_A3"/>
    <property type="match status" value="1"/>
</dbReference>
<evidence type="ECO:0000313" key="7">
    <source>
        <dbReference type="Proteomes" id="UP001327459"/>
    </source>
</evidence>
<evidence type="ECO:0000256" key="2">
    <source>
        <dbReference type="ARBA" id="ARBA00012727"/>
    </source>
</evidence>
<keyword evidence="3 6" id="KW-0436">Ligase</keyword>
<dbReference type="Gene3D" id="2.40.50.140">
    <property type="entry name" value="Nucleic acid-binding proteins"/>
    <property type="match status" value="1"/>
</dbReference>
<accession>A0ABZ0YYJ6</accession>
<reference evidence="6 7" key="1">
    <citation type="submission" date="2023-11" db="EMBL/GenBank/DDBJ databases">
        <title>MicrobeMod: A computational toolkit for identifying prokaryotic methylation and restriction-modification with nanopore sequencing.</title>
        <authorList>
            <person name="Crits-Christoph A."/>
            <person name="Kang S.C."/>
            <person name="Lee H."/>
            <person name="Ostrov N."/>
        </authorList>
    </citation>
    <scope>NUCLEOTIDE SEQUENCE [LARGE SCALE GENOMIC DNA]</scope>
    <source>
        <strain evidence="6 7">ATCC 49870</strain>
    </source>
</reference>
<evidence type="ECO:0000256" key="4">
    <source>
        <dbReference type="ARBA" id="ARBA00034003"/>
    </source>
</evidence>
<sequence>MANWQTRLDEAEQAKLERASMPDWTAPMLATLTDERFSSPDWLYERKLDGERCLVFRDGNGARLLSRNQKELNDTYPELIEPLEAACDRPFIADGEIVAFEGNLTSFSRLQQRIGFTDPDKARAAGVPVVLYLFDLLYLDGSLLDALPLRRRKAILRSELAFEDPLRFTSHRNEDGESLFKEACRKGWEGLIAKRADAPYHHGRSRDWLKFKCVNQQELVIVGFTDPQGERHGFGALLLGYYEDDELCYAGKVGTGFDDQTLTNLHAKLTKRERDTSPLADGPHEKSTHWVTPELVAEVGFTEWTGDGRLRHPRFLGLRDDKPATAVHRERPAG</sequence>
<evidence type="ECO:0000256" key="1">
    <source>
        <dbReference type="ARBA" id="ARBA00007572"/>
    </source>
</evidence>
<gene>
    <name evidence="6" type="primary">ligD</name>
    <name evidence="6" type="ORF">SR882_05015</name>
</gene>
<evidence type="ECO:0000256" key="3">
    <source>
        <dbReference type="ARBA" id="ARBA00022598"/>
    </source>
</evidence>
<dbReference type="Pfam" id="PF04679">
    <property type="entry name" value="DNA_ligase_A_C"/>
    <property type="match status" value="1"/>
</dbReference>
<dbReference type="PANTHER" id="PTHR45674:SF4">
    <property type="entry name" value="DNA LIGASE 1"/>
    <property type="match status" value="1"/>
</dbReference>
<dbReference type="Pfam" id="PF01068">
    <property type="entry name" value="DNA_ligase_A_M"/>
    <property type="match status" value="1"/>
</dbReference>
<dbReference type="NCBIfam" id="TIGR02779">
    <property type="entry name" value="NHEJ_ligase_lig"/>
    <property type="match status" value="1"/>
</dbReference>
<dbReference type="InterPro" id="IPR012340">
    <property type="entry name" value="NA-bd_OB-fold"/>
</dbReference>
<dbReference type="PANTHER" id="PTHR45674">
    <property type="entry name" value="DNA LIGASE 1/3 FAMILY MEMBER"/>
    <property type="match status" value="1"/>
</dbReference>
<dbReference type="PROSITE" id="PS00697">
    <property type="entry name" value="DNA_LIGASE_A1"/>
    <property type="match status" value="1"/>
</dbReference>
<dbReference type="InterPro" id="IPR012310">
    <property type="entry name" value="DNA_ligase_ATP-dep_cent"/>
</dbReference>
<dbReference type="CDD" id="cd07906">
    <property type="entry name" value="Adenylation_DNA_ligase_LigD_LigC"/>
    <property type="match status" value="1"/>
</dbReference>
<dbReference type="Proteomes" id="UP001327459">
    <property type="component" value="Chromosome"/>
</dbReference>